<dbReference type="KEGG" id="mfre:EXE63_19330"/>
<feature type="signal peptide" evidence="1">
    <location>
        <begin position="1"/>
        <end position="16"/>
    </location>
</feature>
<reference evidence="2 3" key="1">
    <citation type="submission" date="2019-04" db="EMBL/GenBank/DDBJ databases">
        <title>Draft, Whole-Genome Sequence of the Anthracene-degrading Mycobacterium frederiksbergense LB501T, Isolated from a Polycyclic Aromatic Hydrocarbon (PAH)-Contaminated Soil.</title>
        <authorList>
            <person name="Augelletti F."/>
        </authorList>
    </citation>
    <scope>NUCLEOTIDE SEQUENCE [LARGE SCALE GENOMIC DNA]</scope>
    <source>
        <strain evidence="2 3">LB 501T</strain>
    </source>
</reference>
<sequence length="150" mass="15269">MVLLGAAFASAAPAHAEPAVPQLDSVCAPDLTAAATLPPGTSAPLVCSGGRWRATAAPADPSDRWVSFGPAIALHGEGLRNPNLLPGAWTATPLDPDTRCTATQQTVISAGVVGPPAITEGAPGQQLSFEVAPRLFDITMSGHCLWVRSP</sequence>
<gene>
    <name evidence="2" type="ORF">EXE63_19330</name>
</gene>
<evidence type="ECO:0000256" key="1">
    <source>
        <dbReference type="SAM" id="SignalP"/>
    </source>
</evidence>
<dbReference type="AlphaFoldDB" id="A0A6H0SE27"/>
<name>A0A6H0SE27_9MYCO</name>
<feature type="chain" id="PRO_5026171957" evidence="1">
    <location>
        <begin position="17"/>
        <end position="150"/>
    </location>
</feature>
<keyword evidence="1" id="KW-0732">Signal</keyword>
<dbReference type="EMBL" id="CP038799">
    <property type="protein sequence ID" value="QIV85410.1"/>
    <property type="molecule type" value="Genomic_DNA"/>
</dbReference>
<evidence type="ECO:0000313" key="3">
    <source>
        <dbReference type="Proteomes" id="UP000501849"/>
    </source>
</evidence>
<evidence type="ECO:0000313" key="2">
    <source>
        <dbReference type="EMBL" id="QIV85410.1"/>
    </source>
</evidence>
<dbReference type="Proteomes" id="UP000501849">
    <property type="component" value="Chromosome"/>
</dbReference>
<keyword evidence="3" id="KW-1185">Reference proteome</keyword>
<protein>
    <submittedName>
        <fullName evidence="2">Uncharacterized protein</fullName>
    </submittedName>
</protein>
<proteinExistence type="predicted"/>
<accession>A0A6H0SE27</accession>
<organism evidence="2 3">
    <name type="scientific">Mycolicibacterium frederiksbergense</name>
    <dbReference type="NCBI Taxonomy" id="117567"/>
    <lineage>
        <taxon>Bacteria</taxon>
        <taxon>Bacillati</taxon>
        <taxon>Actinomycetota</taxon>
        <taxon>Actinomycetes</taxon>
        <taxon>Mycobacteriales</taxon>
        <taxon>Mycobacteriaceae</taxon>
        <taxon>Mycolicibacterium</taxon>
    </lineage>
</organism>